<dbReference type="EMBL" id="BSXT01000312">
    <property type="protein sequence ID" value="GMF24080.1"/>
    <property type="molecule type" value="Genomic_DNA"/>
</dbReference>
<organism evidence="2 3">
    <name type="scientific">Phytophthora fragariaefolia</name>
    <dbReference type="NCBI Taxonomy" id="1490495"/>
    <lineage>
        <taxon>Eukaryota</taxon>
        <taxon>Sar</taxon>
        <taxon>Stramenopiles</taxon>
        <taxon>Oomycota</taxon>
        <taxon>Peronosporomycetes</taxon>
        <taxon>Peronosporales</taxon>
        <taxon>Peronosporaceae</taxon>
        <taxon>Phytophthora</taxon>
    </lineage>
</organism>
<gene>
    <name evidence="2" type="ORF">Pfra01_000395800</name>
</gene>
<protein>
    <submittedName>
        <fullName evidence="2">Unnamed protein product</fullName>
    </submittedName>
</protein>
<evidence type="ECO:0000313" key="3">
    <source>
        <dbReference type="Proteomes" id="UP001165121"/>
    </source>
</evidence>
<comment type="caution">
    <text evidence="2">The sequence shown here is derived from an EMBL/GenBank/DDBJ whole genome shotgun (WGS) entry which is preliminary data.</text>
</comment>
<name>A0A9W6U1G7_9STRA</name>
<dbReference type="OrthoDB" id="129622at2759"/>
<reference evidence="2" key="1">
    <citation type="submission" date="2023-04" db="EMBL/GenBank/DDBJ databases">
        <title>Phytophthora fragariaefolia NBRC 109709.</title>
        <authorList>
            <person name="Ichikawa N."/>
            <person name="Sato H."/>
            <person name="Tonouchi N."/>
        </authorList>
    </citation>
    <scope>NUCLEOTIDE SEQUENCE</scope>
    <source>
        <strain evidence="2">NBRC 109709</strain>
    </source>
</reference>
<proteinExistence type="predicted"/>
<keyword evidence="3" id="KW-1185">Reference proteome</keyword>
<dbReference type="InterPro" id="IPR018289">
    <property type="entry name" value="MULE_transposase_dom"/>
</dbReference>
<dbReference type="Proteomes" id="UP001165121">
    <property type="component" value="Unassembled WGS sequence"/>
</dbReference>
<dbReference type="AlphaFoldDB" id="A0A9W6U1G7"/>
<dbReference type="PANTHER" id="PTHR47718">
    <property type="entry name" value="OS01G0519700 PROTEIN"/>
    <property type="match status" value="1"/>
</dbReference>
<accession>A0A9W6U1G7</accession>
<dbReference type="Pfam" id="PF10551">
    <property type="entry name" value="MULE"/>
    <property type="match status" value="1"/>
</dbReference>
<sequence length="157" mass="18721">MEYVLEQLKFDEYFSEHKVDAVNRLSHLFMSIKPAIEIYKENPDALLMDCTYKTNYFNIPFEYCRCNWDEHYNSRGTSFSTRGKERDYRFAIEQLRSMMILHNISLPQLILVDCEVAILNVLDVLFPDVPVLLCLWHVEKNIQKKHARQDALQQVRD</sequence>
<feature type="domain" description="MULE transposase" evidence="1">
    <location>
        <begin position="46"/>
        <end position="141"/>
    </location>
</feature>
<evidence type="ECO:0000313" key="2">
    <source>
        <dbReference type="EMBL" id="GMF24080.1"/>
    </source>
</evidence>
<dbReference type="PANTHER" id="PTHR47718:SF3">
    <property type="entry name" value="PROTEIN FAR1-RELATED SEQUENCE 5-LIKE"/>
    <property type="match status" value="1"/>
</dbReference>
<evidence type="ECO:0000259" key="1">
    <source>
        <dbReference type="Pfam" id="PF10551"/>
    </source>
</evidence>